<dbReference type="Pfam" id="PF16126">
    <property type="entry name" value="DUF4838"/>
    <property type="match status" value="1"/>
</dbReference>
<dbReference type="RefSeq" id="WP_145057431.1">
    <property type="nucleotide sequence ID" value="NZ_CP036433.1"/>
</dbReference>
<keyword evidence="4" id="KW-1185">Reference proteome</keyword>
<dbReference type="SUPFAM" id="SSF55545">
    <property type="entry name" value="beta-N-acetylhexosaminidase-like domain"/>
    <property type="match status" value="1"/>
</dbReference>
<keyword evidence="1" id="KW-0378">Hydrolase</keyword>
<dbReference type="InterPro" id="IPR032287">
    <property type="entry name" value="DUF4838"/>
</dbReference>
<dbReference type="InterPro" id="IPR029018">
    <property type="entry name" value="Hex-like_dom2"/>
</dbReference>
<evidence type="ECO:0000313" key="3">
    <source>
        <dbReference type="EMBL" id="QDU98290.1"/>
    </source>
</evidence>
<gene>
    <name evidence="3" type="ORF">Pla8534_61520</name>
</gene>
<keyword evidence="2" id="KW-0732">Signal</keyword>
<organism evidence="3 4">
    <name type="scientific">Lignipirellula cremea</name>
    <dbReference type="NCBI Taxonomy" id="2528010"/>
    <lineage>
        <taxon>Bacteria</taxon>
        <taxon>Pseudomonadati</taxon>
        <taxon>Planctomycetota</taxon>
        <taxon>Planctomycetia</taxon>
        <taxon>Pirellulales</taxon>
        <taxon>Pirellulaceae</taxon>
        <taxon>Lignipirellula</taxon>
    </lineage>
</organism>
<feature type="chain" id="PRO_5021770429" description="Alpha glucuronidase N-terminal domain-containing protein" evidence="2">
    <location>
        <begin position="26"/>
        <end position="859"/>
    </location>
</feature>
<accession>A0A518E2G7</accession>
<proteinExistence type="predicted"/>
<dbReference type="PANTHER" id="PTHR47406:SF2">
    <property type="entry name" value="ALPHA GLUCURONIDASE N-TERMINAL DOMAIN-CONTAINING PROTEIN"/>
    <property type="match status" value="1"/>
</dbReference>
<dbReference type="PANTHER" id="PTHR47406">
    <property type="entry name" value="COAGULATION FACTOR 5/8 TYPE, C-TERMINAL"/>
    <property type="match status" value="1"/>
</dbReference>
<evidence type="ECO:0000313" key="4">
    <source>
        <dbReference type="Proteomes" id="UP000317648"/>
    </source>
</evidence>
<dbReference type="AlphaFoldDB" id="A0A518E2G7"/>
<reference evidence="3 4" key="1">
    <citation type="submission" date="2019-02" db="EMBL/GenBank/DDBJ databases">
        <title>Deep-cultivation of Planctomycetes and their phenomic and genomic characterization uncovers novel biology.</title>
        <authorList>
            <person name="Wiegand S."/>
            <person name="Jogler M."/>
            <person name="Boedeker C."/>
            <person name="Pinto D."/>
            <person name="Vollmers J."/>
            <person name="Rivas-Marin E."/>
            <person name="Kohn T."/>
            <person name="Peeters S.H."/>
            <person name="Heuer A."/>
            <person name="Rast P."/>
            <person name="Oberbeckmann S."/>
            <person name="Bunk B."/>
            <person name="Jeske O."/>
            <person name="Meyerdierks A."/>
            <person name="Storesund J.E."/>
            <person name="Kallscheuer N."/>
            <person name="Luecker S."/>
            <person name="Lage O.M."/>
            <person name="Pohl T."/>
            <person name="Merkel B.J."/>
            <person name="Hornburger P."/>
            <person name="Mueller R.-W."/>
            <person name="Bruemmer F."/>
            <person name="Labrenz M."/>
            <person name="Spormann A.M."/>
            <person name="Op den Camp H."/>
            <person name="Overmann J."/>
            <person name="Amann R."/>
            <person name="Jetten M.S.M."/>
            <person name="Mascher T."/>
            <person name="Medema M.H."/>
            <person name="Devos D.P."/>
            <person name="Kaster A.-K."/>
            <person name="Ovreas L."/>
            <person name="Rohde M."/>
            <person name="Galperin M.Y."/>
            <person name="Jogler C."/>
        </authorList>
    </citation>
    <scope>NUCLEOTIDE SEQUENCE [LARGE SCALE GENOMIC DNA]</scope>
    <source>
        <strain evidence="3 4">Pla85_3_4</strain>
    </source>
</reference>
<sequence precursor="true">MNLLEKSWIGAVFLATIAWSASAQAEFVVVADGKPAADLVIDTRGAAGEGPAVLETAGAWLAESIQASTGAELPRADAPGDRPAIVLSLAKNWPEVAAAGGLNEKAYEAFALVTQADRLFVLGVSEAAVQNGVAELLRRWGFRYYAPSPRWRAIPPRKSLAADLRLAGQPALLARGIWYAYGNPGELAPLMDNYREWAMANRLTVRNLMTTGHAYGNIIGRNPEAFEQHPEYYALLPTGERDNQRSILARKFCYSNPGLIDLVVQDRLKLLESNQAQNPAQFMVSIDPSDGQGTCECEQCRKLGTTTDRVFHLANETAKGLKAKHPEAWVGLYAYSSHRLPPTINVEPNVYVQVAMGFNRTEYSLPELVSAWGEKVGAVGLREYYGVEAWDWGLPGRMRGSKVDYHRQWIPYYAKRKLNAINAETNGNWGGQTLGLYVASQLMWNPEADVDALVEEFFVDCFDDVQEPMRRLYQRFDEAPPLRSAALTPMFHDVREAYEKTQNEDVRRRLIDLMSYLTYVSKYRDFDLASGRDPAHGDTYYNALEPLMNYAWRTRGRDMVHYYALARRLCNGLAIADKRLDFYMNNKEAEPVWRQGEAYTDEEIIALFQQTLTALENDGDPTVNYSRYFEPVQVDGADAGSSNILADERPAVARFRKSLRGYLLAGGSQKMKLGVAATGRRAVLTVRLRDEVIFEKEFRGAGGNPPQPGEIETVEITFPRPNDYELEIEGDCILQVPPETAFVYEASSLRPAWIDYSGPHYFYVPKGTKEVIVDGNPRLSLVIPGEKKRRDISPTDRPEGKTYVSIPVPTGADGQVWHTSNMTRGAISFLNTPPLLSFHRHAIYVPRETAEADSLTTKP</sequence>
<dbReference type="Proteomes" id="UP000317648">
    <property type="component" value="Chromosome"/>
</dbReference>
<protein>
    <recommendedName>
        <fullName evidence="5">Alpha glucuronidase N-terminal domain-containing protein</fullName>
    </recommendedName>
</protein>
<dbReference type="GO" id="GO:0005975">
    <property type="term" value="P:carbohydrate metabolic process"/>
    <property type="evidence" value="ECO:0007669"/>
    <property type="project" value="UniProtKB-ARBA"/>
</dbReference>
<dbReference type="GO" id="GO:0016787">
    <property type="term" value="F:hydrolase activity"/>
    <property type="evidence" value="ECO:0007669"/>
    <property type="project" value="UniProtKB-KW"/>
</dbReference>
<evidence type="ECO:0000256" key="1">
    <source>
        <dbReference type="ARBA" id="ARBA00022801"/>
    </source>
</evidence>
<evidence type="ECO:0008006" key="5">
    <source>
        <dbReference type="Google" id="ProtNLM"/>
    </source>
</evidence>
<dbReference type="OrthoDB" id="8565046at2"/>
<dbReference type="KEGG" id="lcre:Pla8534_61520"/>
<name>A0A518E2G7_9BACT</name>
<feature type="signal peptide" evidence="2">
    <location>
        <begin position="1"/>
        <end position="25"/>
    </location>
</feature>
<dbReference type="EMBL" id="CP036433">
    <property type="protein sequence ID" value="QDU98290.1"/>
    <property type="molecule type" value="Genomic_DNA"/>
</dbReference>
<evidence type="ECO:0000256" key="2">
    <source>
        <dbReference type="SAM" id="SignalP"/>
    </source>
</evidence>